<dbReference type="InterPro" id="IPR035901">
    <property type="entry name" value="GIY-YIG_endonuc_sf"/>
</dbReference>
<reference evidence="1 2" key="1">
    <citation type="submission" date="2006-02" db="EMBL/GenBank/DDBJ databases">
        <authorList>
            <person name="Pinhassi J."/>
            <person name="Pedros-Alio C."/>
            <person name="Ferriera S."/>
            <person name="Johnson J."/>
            <person name="Kravitz S."/>
            <person name="Halpern A."/>
            <person name="Remington K."/>
            <person name="Beeson K."/>
            <person name="Tran B."/>
            <person name="Rogers Y.-H."/>
            <person name="Friedman R."/>
            <person name="Venter J.C."/>
        </authorList>
    </citation>
    <scope>NUCLEOTIDE SEQUENCE [LARGE SCALE GENOMIC DNA]</scope>
    <source>
        <strain evidence="1 2">MED92</strain>
    </source>
</reference>
<accession>A0A7U8C8P8</accession>
<comment type="caution">
    <text evidence="1">The sequence shown here is derived from an EMBL/GenBank/DDBJ whole genome shotgun (WGS) entry which is preliminary data.</text>
</comment>
<dbReference type="RefSeq" id="WP_007022646.1">
    <property type="nucleotide sequence ID" value="NZ_CH724127.1"/>
</dbReference>
<dbReference type="OrthoDB" id="89044at2"/>
<organism evidence="1 2">
    <name type="scientific">Neptuniibacter caesariensis</name>
    <dbReference type="NCBI Taxonomy" id="207954"/>
    <lineage>
        <taxon>Bacteria</taxon>
        <taxon>Pseudomonadati</taxon>
        <taxon>Pseudomonadota</taxon>
        <taxon>Gammaproteobacteria</taxon>
        <taxon>Oceanospirillales</taxon>
        <taxon>Oceanospirillaceae</taxon>
        <taxon>Neptuniibacter</taxon>
    </lineage>
</organism>
<evidence type="ECO:0000313" key="1">
    <source>
        <dbReference type="EMBL" id="EAR61911.1"/>
    </source>
</evidence>
<dbReference type="CDD" id="cd10446">
    <property type="entry name" value="GIY-YIG_unchar_1"/>
    <property type="match status" value="1"/>
</dbReference>
<sequence length="274" mass="32119">MRDIPLSNIIHIDDPSKYKFHAARWNGGDQPLDVYVRDKGEWFQWNTWRSSKDEFSRQYIFSLIDFYPESDTWLFGGIYRVLHRGDVAHDHSYEIEELPEFSPYVGRLKIKLPKPSRGRAFYLENHLENMMVSEILKQPYSGEQFPGYENINHTFSALSVIFKQSKPDWRAALENIKGVYVITDKSNGKTYVGSAYGDSGVWSRWSCYIGTGHGWNDELTKIIDSEGFEYAENNFTLSLLEHRPMKVDDKFIIERESYWKEVFLSRGAFGYNKN</sequence>
<proteinExistence type="predicted"/>
<gene>
    <name evidence="1" type="ORF">MED92_03148</name>
</gene>
<evidence type="ECO:0000313" key="2">
    <source>
        <dbReference type="Proteomes" id="UP000002171"/>
    </source>
</evidence>
<dbReference type="Gene3D" id="3.40.1440.10">
    <property type="entry name" value="GIY-YIG endonuclease"/>
    <property type="match status" value="1"/>
</dbReference>
<dbReference type="EMBL" id="AAOW01000005">
    <property type="protein sequence ID" value="EAR61911.1"/>
    <property type="molecule type" value="Genomic_DNA"/>
</dbReference>
<evidence type="ECO:0008006" key="3">
    <source>
        <dbReference type="Google" id="ProtNLM"/>
    </source>
</evidence>
<dbReference type="Proteomes" id="UP000002171">
    <property type="component" value="Unassembled WGS sequence"/>
</dbReference>
<protein>
    <recommendedName>
        <fullName evidence="3">GIY-YIG domain-containing protein</fullName>
    </recommendedName>
</protein>
<name>A0A7U8C8P8_NEPCE</name>
<dbReference type="AlphaFoldDB" id="A0A7U8C8P8"/>
<dbReference type="SUPFAM" id="SSF82771">
    <property type="entry name" value="GIY-YIG endonuclease"/>
    <property type="match status" value="1"/>
</dbReference>
<keyword evidence="2" id="KW-1185">Reference proteome</keyword>